<evidence type="ECO:0000313" key="1">
    <source>
        <dbReference type="EMBL" id="KAF7385156.1"/>
    </source>
</evidence>
<dbReference type="AlphaFoldDB" id="A0A834JGN9"/>
<evidence type="ECO:0000313" key="2">
    <source>
        <dbReference type="Proteomes" id="UP000614350"/>
    </source>
</evidence>
<gene>
    <name evidence="1" type="ORF">HZH66_012242</name>
</gene>
<comment type="caution">
    <text evidence="1">The sequence shown here is derived from an EMBL/GenBank/DDBJ whole genome shotgun (WGS) entry which is preliminary data.</text>
</comment>
<dbReference type="EMBL" id="JACSEA010000015">
    <property type="protein sequence ID" value="KAF7385156.1"/>
    <property type="molecule type" value="Genomic_DNA"/>
</dbReference>
<protein>
    <submittedName>
        <fullName evidence="1">Uncharacterized protein</fullName>
    </submittedName>
</protein>
<reference evidence="1" key="1">
    <citation type="journal article" date="2020" name="G3 (Bethesda)">
        <title>High-Quality Assemblies for Three Invasive Social Wasps from the &lt;i&gt;Vespula&lt;/i&gt; Genus.</title>
        <authorList>
            <person name="Harrop T.W.R."/>
            <person name="Guhlin J."/>
            <person name="McLaughlin G.M."/>
            <person name="Permina E."/>
            <person name="Stockwell P."/>
            <person name="Gilligan J."/>
            <person name="Le Lec M.F."/>
            <person name="Gruber M.A.M."/>
            <person name="Quinn O."/>
            <person name="Lovegrove M."/>
            <person name="Duncan E.J."/>
            <person name="Remnant E.J."/>
            <person name="Van Eeckhoven J."/>
            <person name="Graham B."/>
            <person name="Knapp R.A."/>
            <person name="Langford K.W."/>
            <person name="Kronenberg Z."/>
            <person name="Press M.O."/>
            <person name="Eacker S.M."/>
            <person name="Wilson-Rankin E.E."/>
            <person name="Purcell J."/>
            <person name="Lester P.J."/>
            <person name="Dearden P.K."/>
        </authorList>
    </citation>
    <scope>NUCLEOTIDE SEQUENCE</scope>
    <source>
        <strain evidence="1">Marl-1</strain>
    </source>
</reference>
<sequence>MVERMVERMAEDERGCIPSRTTSTMTLFEGRKAIGSQGYWFNTQRRTLWVLDTILWRKGILLTLKTHNTEEEEGAVAGYITGCRCDSSLKIKWLILNQIVTFIDGNILVTSLIARDKSRSTEVPEAGWVGCALGNEREIKLKRTMAKVEEE</sequence>
<dbReference type="Proteomes" id="UP000614350">
    <property type="component" value="Unassembled WGS sequence"/>
</dbReference>
<accession>A0A834JGN9</accession>
<name>A0A834JGN9_VESVU</name>
<keyword evidence="2" id="KW-1185">Reference proteome</keyword>
<organism evidence="1 2">
    <name type="scientific">Vespula vulgaris</name>
    <name type="common">Yellow jacket</name>
    <name type="synonym">Wasp</name>
    <dbReference type="NCBI Taxonomy" id="7454"/>
    <lineage>
        <taxon>Eukaryota</taxon>
        <taxon>Metazoa</taxon>
        <taxon>Ecdysozoa</taxon>
        <taxon>Arthropoda</taxon>
        <taxon>Hexapoda</taxon>
        <taxon>Insecta</taxon>
        <taxon>Pterygota</taxon>
        <taxon>Neoptera</taxon>
        <taxon>Endopterygota</taxon>
        <taxon>Hymenoptera</taxon>
        <taxon>Apocrita</taxon>
        <taxon>Aculeata</taxon>
        <taxon>Vespoidea</taxon>
        <taxon>Vespidae</taxon>
        <taxon>Vespinae</taxon>
        <taxon>Vespula</taxon>
    </lineage>
</organism>
<proteinExistence type="predicted"/>